<evidence type="ECO:0000313" key="8">
    <source>
        <dbReference type="Proteomes" id="UP000256305"/>
    </source>
</evidence>
<proteinExistence type="predicted"/>
<dbReference type="PRINTS" id="PR00032">
    <property type="entry name" value="HTHARAC"/>
</dbReference>
<feature type="modified residue" description="4-aspartylphosphate" evidence="4">
    <location>
        <position position="56"/>
    </location>
</feature>
<name>A0A3E0J0Y3_9BACI</name>
<dbReference type="InterPro" id="IPR001789">
    <property type="entry name" value="Sig_transdc_resp-reg_receiver"/>
</dbReference>
<dbReference type="Pfam" id="PF00072">
    <property type="entry name" value="Response_reg"/>
    <property type="match status" value="1"/>
</dbReference>
<dbReference type="Pfam" id="PF12833">
    <property type="entry name" value="HTH_18"/>
    <property type="match status" value="1"/>
</dbReference>
<dbReference type="PROSITE" id="PS50110">
    <property type="entry name" value="RESPONSE_REGULATORY"/>
    <property type="match status" value="1"/>
</dbReference>
<evidence type="ECO:0000256" key="2">
    <source>
        <dbReference type="ARBA" id="ARBA00023125"/>
    </source>
</evidence>
<keyword evidence="2" id="KW-0238">DNA-binding</keyword>
<keyword evidence="3" id="KW-0804">Transcription</keyword>
<dbReference type="InterPro" id="IPR018060">
    <property type="entry name" value="HTH_AraC"/>
</dbReference>
<dbReference type="CDD" id="cd17536">
    <property type="entry name" value="REC_YesN-like"/>
    <property type="match status" value="1"/>
</dbReference>
<dbReference type="GO" id="GO:0043565">
    <property type="term" value="F:sequence-specific DNA binding"/>
    <property type="evidence" value="ECO:0007669"/>
    <property type="project" value="InterPro"/>
</dbReference>
<dbReference type="Gene3D" id="1.10.10.60">
    <property type="entry name" value="Homeodomain-like"/>
    <property type="match status" value="2"/>
</dbReference>
<comment type="caution">
    <text evidence="7">The sequence shown here is derived from an EMBL/GenBank/DDBJ whole genome shotgun (WGS) entry which is preliminary data.</text>
</comment>
<gene>
    <name evidence="7" type="ORF">DYE48_18600</name>
</gene>
<evidence type="ECO:0000259" key="5">
    <source>
        <dbReference type="PROSITE" id="PS01124"/>
    </source>
</evidence>
<keyword evidence="8" id="KW-1185">Reference proteome</keyword>
<evidence type="ECO:0000256" key="4">
    <source>
        <dbReference type="PROSITE-ProRule" id="PRU00169"/>
    </source>
</evidence>
<dbReference type="SMART" id="SM00448">
    <property type="entry name" value="REC"/>
    <property type="match status" value="1"/>
</dbReference>
<dbReference type="PROSITE" id="PS01124">
    <property type="entry name" value="HTH_ARAC_FAMILY_2"/>
    <property type="match status" value="1"/>
</dbReference>
<dbReference type="EMBL" id="QUAE01000025">
    <property type="protein sequence ID" value="REJ06499.1"/>
    <property type="molecule type" value="Genomic_DNA"/>
</dbReference>
<dbReference type="InterPro" id="IPR011006">
    <property type="entry name" value="CheY-like_superfamily"/>
</dbReference>
<dbReference type="GO" id="GO:0000160">
    <property type="term" value="P:phosphorelay signal transduction system"/>
    <property type="evidence" value="ECO:0007669"/>
    <property type="project" value="InterPro"/>
</dbReference>
<evidence type="ECO:0000259" key="6">
    <source>
        <dbReference type="PROSITE" id="PS50110"/>
    </source>
</evidence>
<dbReference type="Gene3D" id="3.40.50.2300">
    <property type="match status" value="1"/>
</dbReference>
<reference evidence="7 8" key="1">
    <citation type="submission" date="2018-08" db="EMBL/GenBank/DDBJ databases">
        <title>Genome sequence of Halobacillus trueperi KCTC 3686.</title>
        <authorList>
            <person name="Cho K.H."/>
            <person name="Kwak M.-J."/>
            <person name="Kim B.-Y."/>
            <person name="Chun J."/>
        </authorList>
    </citation>
    <scope>NUCLEOTIDE SEQUENCE [LARGE SCALE GENOMIC DNA]</scope>
    <source>
        <strain evidence="7 8">KCTC 3686</strain>
    </source>
</reference>
<keyword evidence="4" id="KW-0597">Phosphoprotein</keyword>
<dbReference type="PANTHER" id="PTHR43280">
    <property type="entry name" value="ARAC-FAMILY TRANSCRIPTIONAL REGULATOR"/>
    <property type="match status" value="1"/>
</dbReference>
<dbReference type="RefSeq" id="WP_115824871.1">
    <property type="nucleotide sequence ID" value="NZ_QUAE01000025.1"/>
</dbReference>
<evidence type="ECO:0000313" key="7">
    <source>
        <dbReference type="EMBL" id="REJ06499.1"/>
    </source>
</evidence>
<feature type="domain" description="HTH araC/xylS-type" evidence="5">
    <location>
        <begin position="284"/>
        <end position="382"/>
    </location>
</feature>
<evidence type="ECO:0000256" key="3">
    <source>
        <dbReference type="ARBA" id="ARBA00023163"/>
    </source>
</evidence>
<dbReference type="SMART" id="SM00342">
    <property type="entry name" value="HTH_ARAC"/>
    <property type="match status" value="1"/>
</dbReference>
<feature type="domain" description="Response regulatory" evidence="6">
    <location>
        <begin position="4"/>
        <end position="121"/>
    </location>
</feature>
<sequence>MTFKVVIADDEPLILKNLNGIIDWGRLDCEVIACVKNGKEILATLQQHHVDLLLTDISMPEKTGLEVLKEIHKWPSSPLSILLSGYDEFSYAREGLKYNALDYFLKPIDYNELEMCITQAITIIKEKREQSYDQKKQWIYDQITSGTDAPVKEPLYSYVALLVWHPHRKEEEGLQDLRAFLGEWKGEFFLYPWSGKKAMLVLQLEESVDIGKNVSLFAEKGAQIIEGSVWTVGSVVEGLNSCKASSDEAKELASLASFTNMKVITKELVEHIYTPKASAAEAINQATTFIKHNFQEDLSIEQVANQVGISVSYFSQLFKQKEGVTFLEYVRKERVKYACTFLRNSDLETYRIAEKVGYTDQRYFSQVFKKTMNMTPSQYRKQYQ</sequence>
<protein>
    <submittedName>
        <fullName evidence="7">AraC family transcriptional regulator</fullName>
    </submittedName>
</protein>
<evidence type="ECO:0000256" key="1">
    <source>
        <dbReference type="ARBA" id="ARBA00023015"/>
    </source>
</evidence>
<dbReference type="InterPro" id="IPR020449">
    <property type="entry name" value="Tscrpt_reg_AraC-type_HTH"/>
</dbReference>
<dbReference type="PANTHER" id="PTHR43280:SF10">
    <property type="entry name" value="REGULATORY PROTEIN POCR"/>
    <property type="match status" value="1"/>
</dbReference>
<dbReference type="InterPro" id="IPR009057">
    <property type="entry name" value="Homeodomain-like_sf"/>
</dbReference>
<organism evidence="7 8">
    <name type="scientific">Halobacillus trueperi</name>
    <dbReference type="NCBI Taxonomy" id="156205"/>
    <lineage>
        <taxon>Bacteria</taxon>
        <taxon>Bacillati</taxon>
        <taxon>Bacillota</taxon>
        <taxon>Bacilli</taxon>
        <taxon>Bacillales</taxon>
        <taxon>Bacillaceae</taxon>
        <taxon>Halobacillus</taxon>
    </lineage>
</organism>
<dbReference type="AlphaFoldDB" id="A0A3E0J0Y3"/>
<keyword evidence="1" id="KW-0805">Transcription regulation</keyword>
<dbReference type="GO" id="GO:0003700">
    <property type="term" value="F:DNA-binding transcription factor activity"/>
    <property type="evidence" value="ECO:0007669"/>
    <property type="project" value="InterPro"/>
</dbReference>
<dbReference type="Proteomes" id="UP000256305">
    <property type="component" value="Unassembled WGS sequence"/>
</dbReference>
<accession>A0A3E0J0Y3</accession>
<dbReference type="SUPFAM" id="SSF52172">
    <property type="entry name" value="CheY-like"/>
    <property type="match status" value="1"/>
</dbReference>
<dbReference type="SUPFAM" id="SSF46689">
    <property type="entry name" value="Homeodomain-like"/>
    <property type="match status" value="2"/>
</dbReference>